<organism evidence="1 3">
    <name type="scientific">Medicago truncatula</name>
    <name type="common">Barrel medic</name>
    <name type="synonym">Medicago tribuloides</name>
    <dbReference type="NCBI Taxonomy" id="3880"/>
    <lineage>
        <taxon>Eukaryota</taxon>
        <taxon>Viridiplantae</taxon>
        <taxon>Streptophyta</taxon>
        <taxon>Embryophyta</taxon>
        <taxon>Tracheophyta</taxon>
        <taxon>Spermatophyta</taxon>
        <taxon>Magnoliopsida</taxon>
        <taxon>eudicotyledons</taxon>
        <taxon>Gunneridae</taxon>
        <taxon>Pentapetalae</taxon>
        <taxon>rosids</taxon>
        <taxon>fabids</taxon>
        <taxon>Fabales</taxon>
        <taxon>Fabaceae</taxon>
        <taxon>Papilionoideae</taxon>
        <taxon>50 kb inversion clade</taxon>
        <taxon>NPAAA clade</taxon>
        <taxon>Hologalegina</taxon>
        <taxon>IRL clade</taxon>
        <taxon>Trifolieae</taxon>
        <taxon>Medicago</taxon>
    </lineage>
</organism>
<dbReference type="EMBL" id="CM001223">
    <property type="protein sequence ID" value="KEH23079.1"/>
    <property type="molecule type" value="Genomic_DNA"/>
</dbReference>
<evidence type="ECO:0000313" key="2">
    <source>
        <dbReference type="EnsemblPlants" id="KEH23079"/>
    </source>
</evidence>
<dbReference type="HOGENOM" id="CLU_2416672_0_0_1"/>
<name>A0A072TZX6_MEDTR</name>
<dbReference type="Proteomes" id="UP000002051">
    <property type="component" value="Unassembled WGS sequence"/>
</dbReference>
<accession>A0A072TZX6</accession>
<sequence length="92" mass="9927">MDVIRNRSSRLEMVIYLLSVVVANEMAVKLSVAASQVVGERILDGLSLAAKEIGLELIRYKNTSPPSQKLGTTRARLGTAVPPPRTTFAAFA</sequence>
<reference evidence="2" key="3">
    <citation type="submission" date="2015-04" db="UniProtKB">
        <authorList>
            <consortium name="EnsemblPlants"/>
        </authorList>
    </citation>
    <scope>IDENTIFICATION</scope>
    <source>
        <strain evidence="2">cv. Jemalong A17</strain>
    </source>
</reference>
<protein>
    <submittedName>
        <fullName evidence="1 2">Uncharacterized protein</fullName>
    </submittedName>
</protein>
<evidence type="ECO:0000313" key="1">
    <source>
        <dbReference type="EMBL" id="KEH23079.1"/>
    </source>
</evidence>
<proteinExistence type="predicted"/>
<evidence type="ECO:0000313" key="3">
    <source>
        <dbReference type="Proteomes" id="UP000002051"/>
    </source>
</evidence>
<reference evidence="1 3" key="2">
    <citation type="journal article" date="2014" name="BMC Genomics">
        <title>An improved genome release (version Mt4.0) for the model legume Medicago truncatula.</title>
        <authorList>
            <person name="Tang H."/>
            <person name="Krishnakumar V."/>
            <person name="Bidwell S."/>
            <person name="Rosen B."/>
            <person name="Chan A."/>
            <person name="Zhou S."/>
            <person name="Gentzbittel L."/>
            <person name="Childs K.L."/>
            <person name="Yandell M."/>
            <person name="Gundlach H."/>
            <person name="Mayer K.F."/>
            <person name="Schwartz D.C."/>
            <person name="Town C.D."/>
        </authorList>
    </citation>
    <scope>GENOME REANNOTATION</scope>
    <source>
        <strain evidence="1">A17</strain>
        <strain evidence="2 3">cv. Jemalong A17</strain>
    </source>
</reference>
<gene>
    <name evidence="1" type="ordered locus">MTR_7g066140</name>
</gene>
<reference evidence="1 3" key="1">
    <citation type="journal article" date="2011" name="Nature">
        <title>The Medicago genome provides insight into the evolution of rhizobial symbioses.</title>
        <authorList>
            <person name="Young N.D."/>
            <person name="Debelle F."/>
            <person name="Oldroyd G.E."/>
            <person name="Geurts R."/>
            <person name="Cannon S.B."/>
            <person name="Udvardi M.K."/>
            <person name="Benedito V.A."/>
            <person name="Mayer K.F."/>
            <person name="Gouzy J."/>
            <person name="Schoof H."/>
            <person name="Van de Peer Y."/>
            <person name="Proost S."/>
            <person name="Cook D.R."/>
            <person name="Meyers B.C."/>
            <person name="Spannagl M."/>
            <person name="Cheung F."/>
            <person name="De Mita S."/>
            <person name="Krishnakumar V."/>
            <person name="Gundlach H."/>
            <person name="Zhou S."/>
            <person name="Mudge J."/>
            <person name="Bharti A.K."/>
            <person name="Murray J.D."/>
            <person name="Naoumkina M.A."/>
            <person name="Rosen B."/>
            <person name="Silverstein K.A."/>
            <person name="Tang H."/>
            <person name="Rombauts S."/>
            <person name="Zhao P.X."/>
            <person name="Zhou P."/>
            <person name="Barbe V."/>
            <person name="Bardou P."/>
            <person name="Bechner M."/>
            <person name="Bellec A."/>
            <person name="Berger A."/>
            <person name="Berges H."/>
            <person name="Bidwell S."/>
            <person name="Bisseling T."/>
            <person name="Choisne N."/>
            <person name="Couloux A."/>
            <person name="Denny R."/>
            <person name="Deshpande S."/>
            <person name="Dai X."/>
            <person name="Doyle J.J."/>
            <person name="Dudez A.M."/>
            <person name="Farmer A.D."/>
            <person name="Fouteau S."/>
            <person name="Franken C."/>
            <person name="Gibelin C."/>
            <person name="Gish J."/>
            <person name="Goldstein S."/>
            <person name="Gonzalez A.J."/>
            <person name="Green P.J."/>
            <person name="Hallab A."/>
            <person name="Hartog M."/>
            <person name="Hua A."/>
            <person name="Humphray S.J."/>
            <person name="Jeong D.H."/>
            <person name="Jing Y."/>
            <person name="Jocker A."/>
            <person name="Kenton S.M."/>
            <person name="Kim D.J."/>
            <person name="Klee K."/>
            <person name="Lai H."/>
            <person name="Lang C."/>
            <person name="Lin S."/>
            <person name="Macmil S.L."/>
            <person name="Magdelenat G."/>
            <person name="Matthews L."/>
            <person name="McCorrison J."/>
            <person name="Monaghan E.L."/>
            <person name="Mun J.H."/>
            <person name="Najar F.Z."/>
            <person name="Nicholson C."/>
            <person name="Noirot C."/>
            <person name="O'Bleness M."/>
            <person name="Paule C.R."/>
            <person name="Poulain J."/>
            <person name="Prion F."/>
            <person name="Qin B."/>
            <person name="Qu C."/>
            <person name="Retzel E.F."/>
            <person name="Riddle C."/>
            <person name="Sallet E."/>
            <person name="Samain S."/>
            <person name="Samson N."/>
            <person name="Sanders I."/>
            <person name="Saurat O."/>
            <person name="Scarpelli C."/>
            <person name="Schiex T."/>
            <person name="Segurens B."/>
            <person name="Severin A.J."/>
            <person name="Sherrier D.J."/>
            <person name="Shi R."/>
            <person name="Sims S."/>
            <person name="Singer S.R."/>
            <person name="Sinharoy S."/>
            <person name="Sterck L."/>
            <person name="Viollet A."/>
            <person name="Wang B.B."/>
            <person name="Wang K."/>
            <person name="Wang M."/>
            <person name="Wang X."/>
            <person name="Warfsmann J."/>
            <person name="Weissenbach J."/>
            <person name="White D.D."/>
            <person name="White J.D."/>
            <person name="Wiley G.B."/>
            <person name="Wincker P."/>
            <person name="Xing Y."/>
            <person name="Yang L."/>
            <person name="Yao Z."/>
            <person name="Ying F."/>
            <person name="Zhai J."/>
            <person name="Zhou L."/>
            <person name="Zuber A."/>
            <person name="Denarie J."/>
            <person name="Dixon R.A."/>
            <person name="May G.D."/>
            <person name="Schwartz D.C."/>
            <person name="Rogers J."/>
            <person name="Quetier F."/>
            <person name="Town C.D."/>
            <person name="Roe B.A."/>
        </authorList>
    </citation>
    <scope>NUCLEOTIDE SEQUENCE [LARGE SCALE GENOMIC DNA]</scope>
    <source>
        <strain evidence="1">A17</strain>
        <strain evidence="2 3">cv. Jemalong A17</strain>
    </source>
</reference>
<dbReference type="AlphaFoldDB" id="A0A072TZX6"/>
<dbReference type="EnsemblPlants" id="KEH23079">
    <property type="protein sequence ID" value="KEH23079"/>
    <property type="gene ID" value="MTR_7g066140"/>
</dbReference>
<keyword evidence="3" id="KW-1185">Reference proteome</keyword>